<sequence length="150" mass="17610">MSNDNIQQLVNRYVDVSFSVTKKAEALITEQLGSNLTHDQLYIIRYINRVGSCTSTALAEEFEVKKSAITAIINRLWEKGFIQRTRDEKDRRVVYLTLTEKGEELFWKIDKRIQQLVEGIISQFEPSEIEQFIKTFEKLNHALIEQRDKK</sequence>
<organism evidence="5 6">
    <name type="scientific">Robertmurraya siralis</name>
    <dbReference type="NCBI Taxonomy" id="77777"/>
    <lineage>
        <taxon>Bacteria</taxon>
        <taxon>Bacillati</taxon>
        <taxon>Bacillota</taxon>
        <taxon>Bacilli</taxon>
        <taxon>Bacillales</taxon>
        <taxon>Bacillaceae</taxon>
        <taxon>Robertmurraya</taxon>
    </lineage>
</organism>
<keyword evidence="3" id="KW-0804">Transcription</keyword>
<dbReference type="GO" id="GO:0003677">
    <property type="term" value="F:DNA binding"/>
    <property type="evidence" value="ECO:0007669"/>
    <property type="project" value="UniProtKB-KW"/>
</dbReference>
<dbReference type="OrthoDB" id="3254893at2"/>
<dbReference type="AlphaFoldDB" id="A0A920BSE2"/>
<dbReference type="PANTHER" id="PTHR42756">
    <property type="entry name" value="TRANSCRIPTIONAL REGULATOR, MARR"/>
    <property type="match status" value="1"/>
</dbReference>
<keyword evidence="1" id="KW-0805">Transcription regulation</keyword>
<feature type="domain" description="HTH marR-type" evidence="4">
    <location>
        <begin position="1"/>
        <end position="141"/>
    </location>
</feature>
<dbReference type="RefSeq" id="WP_095306299.1">
    <property type="nucleotide sequence ID" value="NZ_BORC01000001.1"/>
</dbReference>
<reference evidence="5" key="1">
    <citation type="submission" date="2021-03" db="EMBL/GenBank/DDBJ databases">
        <title>Antimicrobial resistance genes in bacteria isolated from Japanese honey, and their potential for conferring macrolide and lincosamide resistance in the American foulbrood pathogen Paenibacillus larvae.</title>
        <authorList>
            <person name="Okamoto M."/>
            <person name="Kumagai M."/>
            <person name="Kanamori H."/>
            <person name="Takamatsu D."/>
        </authorList>
    </citation>
    <scope>NUCLEOTIDE SEQUENCE</scope>
    <source>
        <strain evidence="5">J27TS8</strain>
    </source>
</reference>
<dbReference type="Gene3D" id="1.10.10.10">
    <property type="entry name" value="Winged helix-like DNA-binding domain superfamily/Winged helix DNA-binding domain"/>
    <property type="match status" value="1"/>
</dbReference>
<protein>
    <recommendedName>
        <fullName evidence="4">HTH marR-type domain-containing protein</fullName>
    </recommendedName>
</protein>
<accession>A0A920BSE2</accession>
<dbReference type="PANTHER" id="PTHR42756:SF1">
    <property type="entry name" value="TRANSCRIPTIONAL REPRESSOR OF EMRAB OPERON"/>
    <property type="match status" value="1"/>
</dbReference>
<evidence type="ECO:0000256" key="2">
    <source>
        <dbReference type="ARBA" id="ARBA00023125"/>
    </source>
</evidence>
<dbReference type="PROSITE" id="PS50995">
    <property type="entry name" value="HTH_MARR_2"/>
    <property type="match status" value="1"/>
</dbReference>
<proteinExistence type="predicted"/>
<evidence type="ECO:0000256" key="3">
    <source>
        <dbReference type="ARBA" id="ARBA00023163"/>
    </source>
</evidence>
<keyword evidence="6" id="KW-1185">Reference proteome</keyword>
<evidence type="ECO:0000313" key="6">
    <source>
        <dbReference type="Proteomes" id="UP000682111"/>
    </source>
</evidence>
<dbReference type="Pfam" id="PF01047">
    <property type="entry name" value="MarR"/>
    <property type="match status" value="1"/>
</dbReference>
<name>A0A920BSE2_9BACI</name>
<evidence type="ECO:0000313" key="5">
    <source>
        <dbReference type="EMBL" id="GIN60995.1"/>
    </source>
</evidence>
<dbReference type="GO" id="GO:0003700">
    <property type="term" value="F:DNA-binding transcription factor activity"/>
    <property type="evidence" value="ECO:0007669"/>
    <property type="project" value="InterPro"/>
</dbReference>
<keyword evidence="2" id="KW-0238">DNA-binding</keyword>
<dbReference type="PRINTS" id="PR00598">
    <property type="entry name" value="HTHMARR"/>
</dbReference>
<dbReference type="InterPro" id="IPR036390">
    <property type="entry name" value="WH_DNA-bd_sf"/>
</dbReference>
<comment type="caution">
    <text evidence="5">The sequence shown here is derived from an EMBL/GenBank/DDBJ whole genome shotgun (WGS) entry which is preliminary data.</text>
</comment>
<dbReference type="SMART" id="SM00347">
    <property type="entry name" value="HTH_MARR"/>
    <property type="match status" value="1"/>
</dbReference>
<dbReference type="SUPFAM" id="SSF46785">
    <property type="entry name" value="Winged helix' DNA-binding domain"/>
    <property type="match status" value="1"/>
</dbReference>
<evidence type="ECO:0000256" key="1">
    <source>
        <dbReference type="ARBA" id="ARBA00023015"/>
    </source>
</evidence>
<dbReference type="InterPro" id="IPR036388">
    <property type="entry name" value="WH-like_DNA-bd_sf"/>
</dbReference>
<gene>
    <name evidence="5" type="ORF">J27TS8_09880</name>
</gene>
<dbReference type="Proteomes" id="UP000682111">
    <property type="component" value="Unassembled WGS sequence"/>
</dbReference>
<evidence type="ECO:0000259" key="4">
    <source>
        <dbReference type="PROSITE" id="PS50995"/>
    </source>
</evidence>
<dbReference type="EMBL" id="BORC01000001">
    <property type="protein sequence ID" value="GIN60995.1"/>
    <property type="molecule type" value="Genomic_DNA"/>
</dbReference>
<dbReference type="InterPro" id="IPR000835">
    <property type="entry name" value="HTH_MarR-typ"/>
</dbReference>